<dbReference type="EMBL" id="KQ085883">
    <property type="protein sequence ID" value="KLO20165.1"/>
    <property type="molecule type" value="Genomic_DNA"/>
</dbReference>
<dbReference type="Pfam" id="PF01979">
    <property type="entry name" value="Amidohydro_1"/>
    <property type="match status" value="1"/>
</dbReference>
<dbReference type="Gene3D" id="3.20.20.140">
    <property type="entry name" value="Metal-dependent hydrolases"/>
    <property type="match status" value="2"/>
</dbReference>
<dbReference type="PANTHER" id="PTHR43668">
    <property type="entry name" value="ALLANTOINASE"/>
    <property type="match status" value="1"/>
</dbReference>
<evidence type="ECO:0000256" key="1">
    <source>
        <dbReference type="SAM" id="MobiDB-lite"/>
    </source>
</evidence>
<dbReference type="GO" id="GO:0006145">
    <property type="term" value="P:purine nucleobase catabolic process"/>
    <property type="evidence" value="ECO:0007669"/>
    <property type="project" value="TreeGrafter"/>
</dbReference>
<dbReference type="InterPro" id="IPR006680">
    <property type="entry name" value="Amidohydro-rel"/>
</dbReference>
<name>A0A0H2S782_9AGAM</name>
<gene>
    <name evidence="3" type="ORF">SCHPADRAFT_898209</name>
</gene>
<organism evidence="3 4">
    <name type="scientific">Schizopora paradoxa</name>
    <dbReference type="NCBI Taxonomy" id="27342"/>
    <lineage>
        <taxon>Eukaryota</taxon>
        <taxon>Fungi</taxon>
        <taxon>Dikarya</taxon>
        <taxon>Basidiomycota</taxon>
        <taxon>Agaricomycotina</taxon>
        <taxon>Agaricomycetes</taxon>
        <taxon>Hymenochaetales</taxon>
        <taxon>Schizoporaceae</taxon>
        <taxon>Schizopora</taxon>
    </lineage>
</organism>
<evidence type="ECO:0000259" key="2">
    <source>
        <dbReference type="Pfam" id="PF01979"/>
    </source>
</evidence>
<dbReference type="SUPFAM" id="SSF51556">
    <property type="entry name" value="Metallo-dependent hydrolases"/>
    <property type="match status" value="1"/>
</dbReference>
<keyword evidence="4" id="KW-1185">Reference proteome</keyword>
<dbReference type="InterPro" id="IPR011059">
    <property type="entry name" value="Metal-dep_hydrolase_composite"/>
</dbReference>
<evidence type="ECO:0000313" key="3">
    <source>
        <dbReference type="EMBL" id="KLO20165.1"/>
    </source>
</evidence>
<sequence length="970" mass="105213">MSSKGLWADAGPPELDIGNRNGKKANLKTSRVLWRCLAGAAAYLLLSNLWLKSQTSSRRDSIVTYAPDVLARCASLNATPSPPANFHARKTSDRFQEGTRPTLITNAKVWTGDEEGTRVLDCADILLDHGLVRWIGNCGKPSSALDGYGSELSILDASGAWLTPGIVDLHSHLAVGSSPSLNGAEDGNSLKGSAQPWLRSLDGLNTHDDAYALAIAGGVTTSLILPGSANAIGGQAFVMKWRPTTERSPTSMLLEPPLDILNASSVDHSAPPRWRHMKHACGENPSRVYGQTRMDTFWQFRKAYDTARQLKERQDLFCSKALKGERTDESKFPDDLQWEALVDVLRGRVKVQTHCYEAVDLDDFVRLSNEFQFPVAAFHHAHETYLVPEVLKRAYGDVKPASAMFAAFSRYKRESYRHSEFAPRILNDNGLRVVMKSDHSAIVSRYLLHEAQQAHYYGLPPNIALMSVITTPAEVMGLGHRIGYVREGHDADLVLWDSHPLQIGATPTQVFIDGIPQLENPYHVHKSPEMQETPMTPNFDKEASDAVKHVGLPPLEPTSRISDDFVVFTNVSAVWTRDALGVPQVQDVHDNDLAVAVHKGRIINIGSFKSCSRFAEDSASKYTVVDISGGAISPGLVSYGTSLGLQEIGMEASTTDGTIYDLAFDDVPSALRDGPIIKAVDGLQLSTRDELLAYRAGVTSAITPPIQSGFFGGLSVYFSTGAEHSLVKGAVIKDVAAFHVSIGHSNSGRPSVSTQIGVLRKLLTLSRNDDHGQHVANVMKGEIPLVVDVHSADIIASLISLKKEVQESTGSLLKMTITGATEAHILAKELAEANVGVILNPVRPFPYFWDARRIMPGPPLSQDSALVHLLQHNVTVGLGVMGIGTSTQISAWSARNTRFDVSWAMAEAGGYLSKSEAIAIASSNVEKLLGISPDIAQDGDFVVTSGADLFDLQSKVVAVISPRREQVELL</sequence>
<accession>A0A0H2S782</accession>
<dbReference type="OrthoDB" id="10258955at2759"/>
<dbReference type="InParanoid" id="A0A0H2S782"/>
<dbReference type="InterPro" id="IPR032466">
    <property type="entry name" value="Metal_Hydrolase"/>
</dbReference>
<keyword evidence="3" id="KW-0378">Hydrolase</keyword>
<dbReference type="GO" id="GO:0005737">
    <property type="term" value="C:cytoplasm"/>
    <property type="evidence" value="ECO:0007669"/>
    <property type="project" value="TreeGrafter"/>
</dbReference>
<dbReference type="Proteomes" id="UP000053477">
    <property type="component" value="Unassembled WGS sequence"/>
</dbReference>
<dbReference type="SUPFAM" id="SSF51338">
    <property type="entry name" value="Composite domain of metallo-dependent hydrolases"/>
    <property type="match status" value="1"/>
</dbReference>
<dbReference type="AlphaFoldDB" id="A0A0H2S782"/>
<evidence type="ECO:0000313" key="4">
    <source>
        <dbReference type="Proteomes" id="UP000053477"/>
    </source>
</evidence>
<dbReference type="InterPro" id="IPR050138">
    <property type="entry name" value="DHOase/Allantoinase_Hydrolase"/>
</dbReference>
<dbReference type="GO" id="GO:0004038">
    <property type="term" value="F:allantoinase activity"/>
    <property type="evidence" value="ECO:0007669"/>
    <property type="project" value="TreeGrafter"/>
</dbReference>
<feature type="region of interest" description="Disordered" evidence="1">
    <location>
        <begin position="1"/>
        <end position="22"/>
    </location>
</feature>
<protein>
    <submittedName>
        <fullName evidence="3">Composite domain of metallo-dependent hydrolase</fullName>
    </submittedName>
</protein>
<dbReference type="STRING" id="27342.A0A0H2S782"/>
<dbReference type="PANTHER" id="PTHR43668:SF5">
    <property type="entry name" value="AMIDOHYDROLASE 3 DOMAIN-CONTAINING PROTEIN"/>
    <property type="match status" value="1"/>
</dbReference>
<reference evidence="3 4" key="1">
    <citation type="submission" date="2015-04" db="EMBL/GenBank/DDBJ databases">
        <title>Complete genome sequence of Schizopora paradoxa KUC8140, a cosmopolitan wood degrader in East Asia.</title>
        <authorList>
            <consortium name="DOE Joint Genome Institute"/>
            <person name="Min B."/>
            <person name="Park H."/>
            <person name="Jang Y."/>
            <person name="Kim J.-J."/>
            <person name="Kim K.H."/>
            <person name="Pangilinan J."/>
            <person name="Lipzen A."/>
            <person name="Riley R."/>
            <person name="Grigoriev I.V."/>
            <person name="Spatafora J.W."/>
            <person name="Choi I.-G."/>
        </authorList>
    </citation>
    <scope>NUCLEOTIDE SEQUENCE [LARGE SCALE GENOMIC DNA]</scope>
    <source>
        <strain evidence="3 4">KUC8140</strain>
    </source>
</reference>
<proteinExistence type="predicted"/>
<feature type="domain" description="Amidohydrolase-related" evidence="2">
    <location>
        <begin position="412"/>
        <end position="506"/>
    </location>
</feature>